<dbReference type="GO" id="GO:0006506">
    <property type="term" value="P:GPI anchor biosynthetic process"/>
    <property type="evidence" value="ECO:0007669"/>
    <property type="project" value="TreeGrafter"/>
</dbReference>
<sequence length="275" mass="29534">MFCRRVLPFLAAGVVLAGLASAADASAAGPPQRDLTVMSFNIHHGGGTDGVVDLDRIASVVRANHVDVVAMQEVDRHYSARSGWADEPAELAKALDYHVVFAANIDQDPPAPGKPRVQYGTAILSRYPIVHWSNTLLFRSPDQEQRGLLRADIEVQSVRVSVFDTHLEAYSTIDRQTQALQVADLVADARPSILMGDLNAEPDAPELQPLFGALTDAWPAAGTGPELTYPAEGPVKRIDYVLTGPGAQPRQCTVVTTNPVASDHLPMACQVTVSR</sequence>
<accession>A0A4R6SIW4</accession>
<proteinExistence type="predicted"/>
<dbReference type="PANTHER" id="PTHR14859">
    <property type="entry name" value="CALCOFLUOR WHITE HYPERSENSITIVE PROTEIN PRECURSOR"/>
    <property type="match status" value="1"/>
</dbReference>
<keyword evidence="4" id="KW-1185">Reference proteome</keyword>
<organism evidence="3 4">
    <name type="scientific">Labedaea rhizosphaerae</name>
    <dbReference type="NCBI Taxonomy" id="598644"/>
    <lineage>
        <taxon>Bacteria</taxon>
        <taxon>Bacillati</taxon>
        <taxon>Actinomycetota</taxon>
        <taxon>Actinomycetes</taxon>
        <taxon>Pseudonocardiales</taxon>
        <taxon>Pseudonocardiaceae</taxon>
        <taxon>Labedaea</taxon>
    </lineage>
</organism>
<dbReference type="GO" id="GO:0004527">
    <property type="term" value="F:exonuclease activity"/>
    <property type="evidence" value="ECO:0007669"/>
    <property type="project" value="UniProtKB-KW"/>
</dbReference>
<dbReference type="InterPro" id="IPR036691">
    <property type="entry name" value="Endo/exonu/phosph_ase_sf"/>
</dbReference>
<keyword evidence="3" id="KW-0378">Hydrolase</keyword>
<evidence type="ECO:0000313" key="4">
    <source>
        <dbReference type="Proteomes" id="UP000295444"/>
    </source>
</evidence>
<dbReference type="EMBL" id="SNXZ01000002">
    <property type="protein sequence ID" value="TDQ00938.1"/>
    <property type="molecule type" value="Genomic_DNA"/>
</dbReference>
<reference evidence="3 4" key="1">
    <citation type="submission" date="2019-03" db="EMBL/GenBank/DDBJ databases">
        <title>Genomic Encyclopedia of Type Strains, Phase IV (KMG-IV): sequencing the most valuable type-strain genomes for metagenomic binning, comparative biology and taxonomic classification.</title>
        <authorList>
            <person name="Goeker M."/>
        </authorList>
    </citation>
    <scope>NUCLEOTIDE SEQUENCE [LARGE SCALE GENOMIC DNA]</scope>
    <source>
        <strain evidence="3 4">DSM 45361</strain>
    </source>
</reference>
<keyword evidence="3" id="KW-0255">Endonuclease</keyword>
<dbReference type="InterPro" id="IPR005135">
    <property type="entry name" value="Endo/exonuclease/phosphatase"/>
</dbReference>
<name>A0A4R6SIW4_LABRH</name>
<feature type="chain" id="PRO_5039577421" evidence="1">
    <location>
        <begin position="23"/>
        <end position="275"/>
    </location>
</feature>
<dbReference type="SUPFAM" id="SSF56219">
    <property type="entry name" value="DNase I-like"/>
    <property type="match status" value="1"/>
</dbReference>
<protein>
    <submittedName>
        <fullName evidence="3">Endonuclease/exonuclease/phosphatase family metal-dependent hydrolase</fullName>
    </submittedName>
</protein>
<dbReference type="Proteomes" id="UP000295444">
    <property type="component" value="Unassembled WGS sequence"/>
</dbReference>
<evidence type="ECO:0000313" key="3">
    <source>
        <dbReference type="EMBL" id="TDQ00938.1"/>
    </source>
</evidence>
<feature type="domain" description="Endonuclease/exonuclease/phosphatase" evidence="2">
    <location>
        <begin position="38"/>
        <end position="264"/>
    </location>
</feature>
<feature type="signal peptide" evidence="1">
    <location>
        <begin position="1"/>
        <end position="22"/>
    </location>
</feature>
<evidence type="ECO:0000259" key="2">
    <source>
        <dbReference type="Pfam" id="PF03372"/>
    </source>
</evidence>
<comment type="caution">
    <text evidence="3">The sequence shown here is derived from an EMBL/GenBank/DDBJ whole genome shotgun (WGS) entry which is preliminary data.</text>
</comment>
<dbReference type="GO" id="GO:0004519">
    <property type="term" value="F:endonuclease activity"/>
    <property type="evidence" value="ECO:0007669"/>
    <property type="project" value="UniProtKB-KW"/>
</dbReference>
<keyword evidence="3" id="KW-0540">Nuclease</keyword>
<gene>
    <name evidence="3" type="ORF">EV186_102804</name>
</gene>
<evidence type="ECO:0000256" key="1">
    <source>
        <dbReference type="SAM" id="SignalP"/>
    </source>
</evidence>
<keyword evidence="3" id="KW-0269">Exonuclease</keyword>
<dbReference type="RefSeq" id="WP_133849585.1">
    <property type="nucleotide sequence ID" value="NZ_SNXZ01000002.1"/>
</dbReference>
<dbReference type="AlphaFoldDB" id="A0A4R6SIW4"/>
<dbReference type="PANTHER" id="PTHR14859:SF15">
    <property type="entry name" value="ENDONUCLEASE_EXONUCLEASE_PHOSPHATASE DOMAIN-CONTAINING PROTEIN"/>
    <property type="match status" value="1"/>
</dbReference>
<dbReference type="Pfam" id="PF03372">
    <property type="entry name" value="Exo_endo_phos"/>
    <property type="match status" value="1"/>
</dbReference>
<keyword evidence="1" id="KW-0732">Signal</keyword>
<dbReference type="OrthoDB" id="155529at2"/>
<dbReference type="Gene3D" id="3.60.10.10">
    <property type="entry name" value="Endonuclease/exonuclease/phosphatase"/>
    <property type="match status" value="1"/>
</dbReference>
<dbReference type="InterPro" id="IPR051916">
    <property type="entry name" value="GPI-anchor_lipid_remodeler"/>
</dbReference>
<dbReference type="GO" id="GO:0016020">
    <property type="term" value="C:membrane"/>
    <property type="evidence" value="ECO:0007669"/>
    <property type="project" value="GOC"/>
</dbReference>